<protein>
    <submittedName>
        <fullName evidence="2">Uncharacterized protein</fullName>
    </submittedName>
</protein>
<feature type="transmembrane region" description="Helical" evidence="1">
    <location>
        <begin position="124"/>
        <end position="142"/>
    </location>
</feature>
<dbReference type="InterPro" id="IPR025363">
    <property type="entry name" value="DUF4267"/>
</dbReference>
<dbReference type="Pfam" id="PF14087">
    <property type="entry name" value="DUF4267"/>
    <property type="match status" value="1"/>
</dbReference>
<keyword evidence="3" id="KW-1185">Reference proteome</keyword>
<sequence length="144" mass="15009">MTPPFAPSTWRMLGLSIAAGYTTLGLFAVCLPQRAALEYFAIPPRARGATKSPDQVSTKVTSTADAVDLLMPLIGARDISIGAALWALAYAGKWREFGTIVVAGTVLSAADGVAIYKFGGREKGSWITAAAAGWTVIGLVLLGH</sequence>
<comment type="caution">
    <text evidence="2">The sequence shown here is derived from an EMBL/GenBank/DDBJ whole genome shotgun (WGS) entry which is preliminary data.</text>
</comment>
<dbReference type="AlphaFoldDB" id="A0AA40F2Q6"/>
<dbReference type="EMBL" id="JAUKUD010000003">
    <property type="protein sequence ID" value="KAK0750130.1"/>
    <property type="molecule type" value="Genomic_DNA"/>
</dbReference>
<reference evidence="2" key="1">
    <citation type="submission" date="2023-06" db="EMBL/GenBank/DDBJ databases">
        <title>Genome-scale phylogeny and comparative genomics of the fungal order Sordariales.</title>
        <authorList>
            <consortium name="Lawrence Berkeley National Laboratory"/>
            <person name="Hensen N."/>
            <person name="Bonometti L."/>
            <person name="Westerberg I."/>
            <person name="Brannstrom I.O."/>
            <person name="Guillou S."/>
            <person name="Cros-Aarteil S."/>
            <person name="Calhoun S."/>
            <person name="Haridas S."/>
            <person name="Kuo A."/>
            <person name="Mondo S."/>
            <person name="Pangilinan J."/>
            <person name="Riley R."/>
            <person name="LaButti K."/>
            <person name="Andreopoulos B."/>
            <person name="Lipzen A."/>
            <person name="Chen C."/>
            <person name="Yanf M."/>
            <person name="Daum C."/>
            <person name="Ng V."/>
            <person name="Clum A."/>
            <person name="Steindorff A."/>
            <person name="Ohm R."/>
            <person name="Martin F."/>
            <person name="Silar P."/>
            <person name="Natvig D."/>
            <person name="Lalanne C."/>
            <person name="Gautier V."/>
            <person name="Ament-velasquez S.L."/>
            <person name="Kruys A."/>
            <person name="Hutchinson M.I."/>
            <person name="Powell A.J."/>
            <person name="Barry K."/>
            <person name="Miller A.N."/>
            <person name="Grigoriev I.V."/>
            <person name="Debuchy R."/>
            <person name="Gladieux P."/>
            <person name="Thoren M.H."/>
            <person name="Johannesson H."/>
        </authorList>
    </citation>
    <scope>NUCLEOTIDE SEQUENCE</scope>
    <source>
        <strain evidence="2">SMH3187-1</strain>
    </source>
</reference>
<feature type="transmembrane region" description="Helical" evidence="1">
    <location>
        <begin position="97"/>
        <end position="118"/>
    </location>
</feature>
<keyword evidence="1" id="KW-0812">Transmembrane</keyword>
<gene>
    <name evidence="2" type="ORF">B0T18DRAFT_428139</name>
</gene>
<evidence type="ECO:0000313" key="3">
    <source>
        <dbReference type="Proteomes" id="UP001172155"/>
    </source>
</evidence>
<name>A0AA40F2Q6_9PEZI</name>
<accession>A0AA40F2Q6</accession>
<keyword evidence="1" id="KW-0472">Membrane</keyword>
<dbReference type="Proteomes" id="UP001172155">
    <property type="component" value="Unassembled WGS sequence"/>
</dbReference>
<keyword evidence="1" id="KW-1133">Transmembrane helix</keyword>
<feature type="transmembrane region" description="Helical" evidence="1">
    <location>
        <begin position="12"/>
        <end position="31"/>
    </location>
</feature>
<proteinExistence type="predicted"/>
<evidence type="ECO:0000256" key="1">
    <source>
        <dbReference type="SAM" id="Phobius"/>
    </source>
</evidence>
<evidence type="ECO:0000313" key="2">
    <source>
        <dbReference type="EMBL" id="KAK0750130.1"/>
    </source>
</evidence>
<organism evidence="2 3">
    <name type="scientific">Schizothecium vesticola</name>
    <dbReference type="NCBI Taxonomy" id="314040"/>
    <lineage>
        <taxon>Eukaryota</taxon>
        <taxon>Fungi</taxon>
        <taxon>Dikarya</taxon>
        <taxon>Ascomycota</taxon>
        <taxon>Pezizomycotina</taxon>
        <taxon>Sordariomycetes</taxon>
        <taxon>Sordariomycetidae</taxon>
        <taxon>Sordariales</taxon>
        <taxon>Schizotheciaceae</taxon>
        <taxon>Schizothecium</taxon>
    </lineage>
</organism>